<dbReference type="EMBL" id="PVTF01000021">
    <property type="protein sequence ID" value="PRY32445.1"/>
    <property type="molecule type" value="Genomic_DNA"/>
</dbReference>
<organism evidence="2 3">
    <name type="scientific">Umezawaea tangerina</name>
    <dbReference type="NCBI Taxonomy" id="84725"/>
    <lineage>
        <taxon>Bacteria</taxon>
        <taxon>Bacillati</taxon>
        <taxon>Actinomycetota</taxon>
        <taxon>Actinomycetes</taxon>
        <taxon>Pseudonocardiales</taxon>
        <taxon>Pseudonocardiaceae</taxon>
        <taxon>Umezawaea</taxon>
    </lineage>
</organism>
<dbReference type="Proteomes" id="UP000239494">
    <property type="component" value="Unassembled WGS sequence"/>
</dbReference>
<keyword evidence="3" id="KW-1185">Reference proteome</keyword>
<dbReference type="AlphaFoldDB" id="A0A2T0SGB5"/>
<dbReference type="OrthoDB" id="4540226at2"/>
<dbReference type="GO" id="GO:0003824">
    <property type="term" value="F:catalytic activity"/>
    <property type="evidence" value="ECO:0007669"/>
    <property type="project" value="UniProtKB-ARBA"/>
</dbReference>
<dbReference type="Pfam" id="PF12697">
    <property type="entry name" value="Abhydrolase_6"/>
    <property type="match status" value="1"/>
</dbReference>
<proteinExistence type="predicted"/>
<comment type="caution">
    <text evidence="2">The sequence shown here is derived from an EMBL/GenBank/DDBJ whole genome shotgun (WGS) entry which is preliminary data.</text>
</comment>
<evidence type="ECO:0000259" key="1">
    <source>
        <dbReference type="Pfam" id="PF12697"/>
    </source>
</evidence>
<dbReference type="RefSeq" id="WP_106196345.1">
    <property type="nucleotide sequence ID" value="NZ_PVTF01000021.1"/>
</dbReference>
<dbReference type="PANTHER" id="PTHR43194">
    <property type="entry name" value="HYDROLASE ALPHA/BETA FOLD FAMILY"/>
    <property type="match status" value="1"/>
</dbReference>
<reference evidence="2 3" key="1">
    <citation type="submission" date="2018-03" db="EMBL/GenBank/DDBJ databases">
        <title>Genomic Encyclopedia of Archaeal and Bacterial Type Strains, Phase II (KMG-II): from individual species to whole genera.</title>
        <authorList>
            <person name="Goeker M."/>
        </authorList>
    </citation>
    <scope>NUCLEOTIDE SEQUENCE [LARGE SCALE GENOMIC DNA]</scope>
    <source>
        <strain evidence="2 3">DSM 44720</strain>
    </source>
</reference>
<dbReference type="InterPro" id="IPR050228">
    <property type="entry name" value="Carboxylesterase_BioH"/>
</dbReference>
<dbReference type="SUPFAM" id="SSF53474">
    <property type="entry name" value="alpha/beta-Hydrolases"/>
    <property type="match status" value="1"/>
</dbReference>
<dbReference type="InterPro" id="IPR000073">
    <property type="entry name" value="AB_hydrolase_1"/>
</dbReference>
<accession>A0A2T0SGB5</accession>
<feature type="domain" description="AB hydrolase-1" evidence="1">
    <location>
        <begin position="9"/>
        <end position="243"/>
    </location>
</feature>
<evidence type="ECO:0000313" key="2">
    <source>
        <dbReference type="EMBL" id="PRY32445.1"/>
    </source>
</evidence>
<dbReference type="PANTHER" id="PTHR43194:SF2">
    <property type="entry name" value="PEROXISOMAL MEMBRANE PROTEIN LPX1"/>
    <property type="match status" value="1"/>
</dbReference>
<dbReference type="Gene3D" id="3.40.50.1820">
    <property type="entry name" value="alpha/beta hydrolase"/>
    <property type="match status" value="1"/>
</dbReference>
<sequence length="255" mass="27447">MPQHDRTRVLVHGVPETSAIWTPLVGELRRLGHHDVVRLSPPAFGAPVPDGFGATADEYRDWLIGELSAFDGPVDLVGHDFGGGHVMGAVWTRPDLVRSWVSDVNGALEPDYTWHALARTWQTPGDGEASVADLFGGTAADRAARMREWGILPPAADEVAAAQGPEMAAAVLALYRSAAQPALADRGRRLPEAARRPGLAVIATADGDVGSAEQHRRAASRADAETHVLEGLGHWWMLQDPARGARMLADFWDRV</sequence>
<gene>
    <name evidence="2" type="ORF">CLV43_12139</name>
</gene>
<dbReference type="InterPro" id="IPR029058">
    <property type="entry name" value="AB_hydrolase_fold"/>
</dbReference>
<evidence type="ECO:0000313" key="3">
    <source>
        <dbReference type="Proteomes" id="UP000239494"/>
    </source>
</evidence>
<name>A0A2T0SGB5_9PSEU</name>
<protein>
    <submittedName>
        <fullName evidence="2">Pimeloyl-ACP methyl ester carboxylesterase</fullName>
    </submittedName>
</protein>